<keyword evidence="4" id="KW-1185">Reference proteome</keyword>
<dbReference type="Gene3D" id="3.60.15.10">
    <property type="entry name" value="Ribonuclease Z/Hydroxyacylglutathione hydrolase-like"/>
    <property type="match status" value="1"/>
</dbReference>
<dbReference type="PROSITE" id="PS51257">
    <property type="entry name" value="PROKAR_LIPOPROTEIN"/>
    <property type="match status" value="1"/>
</dbReference>
<name>A0ABT1TKP1_9GAMM</name>
<evidence type="ECO:0000256" key="1">
    <source>
        <dbReference type="SAM" id="SignalP"/>
    </source>
</evidence>
<accession>A0ABT1TKP1</accession>
<dbReference type="Pfam" id="PF00753">
    <property type="entry name" value="Lactamase_B"/>
    <property type="match status" value="1"/>
</dbReference>
<dbReference type="InterPro" id="IPR001279">
    <property type="entry name" value="Metallo-B-lactamas"/>
</dbReference>
<evidence type="ECO:0000313" key="4">
    <source>
        <dbReference type="Proteomes" id="UP001524499"/>
    </source>
</evidence>
<dbReference type="Proteomes" id="UP001524499">
    <property type="component" value="Unassembled WGS sequence"/>
</dbReference>
<feature type="chain" id="PRO_5047175416" evidence="1">
    <location>
        <begin position="27"/>
        <end position="484"/>
    </location>
</feature>
<reference evidence="3 4" key="1">
    <citation type="submission" date="2022-07" db="EMBL/GenBank/DDBJ databases">
        <title>Methylomonas rivi sp. nov., Methylomonas rosea sp. nov., Methylomonas aureus sp. nov. and Methylomonas subterranea sp. nov., four novel methanotrophs isolated from a freshwater creek and the deep terrestrial subsurface.</title>
        <authorList>
            <person name="Abin C."/>
            <person name="Sankaranarayanan K."/>
            <person name="Garner C."/>
            <person name="Sindelar R."/>
            <person name="Kotary K."/>
            <person name="Garner R."/>
            <person name="Barclay S."/>
            <person name="Lawson P."/>
            <person name="Krumholz L."/>
        </authorList>
    </citation>
    <scope>NUCLEOTIDE SEQUENCE [LARGE SCALE GENOMIC DNA]</scope>
    <source>
        <strain evidence="3 4">SURF-2</strain>
    </source>
</reference>
<feature type="domain" description="Metallo-beta-lactamase" evidence="2">
    <location>
        <begin position="278"/>
        <end position="463"/>
    </location>
</feature>
<sequence>MRRTIYQALGLSIAMAAAGCASQPHSLELANQAAGATNIKSIEFSGSGRWYQFGQAPNPDLPWPPFELKNYTAGIDYDSASARVQITRSQIIEPGRNRPAPVEQKVDQYISGSTAWNVPTTGNAVPTAQPAAAEERAAEIWATPQGFLKAALAHQAKSEAVGDGTEVSFSLGDKYRYVGKLNKLNQLTGVKTWIDNPVLGDTLVETQYSDYRDFGGVQFPGHIVRNQGGFPVLDLRVASVKANPALNISIPQEAAKAPEVNVISTKLADGVFYLTGGTHHSVAIELKDHIVLVEAPLNEERSRALIAKLNTVVPNKPIKYLVNTHAHFDHSGGLRTFVDAGATIVTHQPNDSYYAKIWANPHSLKADLLEKSHKPARFESFSGKHVLSDGQRSIEIHSIAGNSHNDAFVLVYLPAEKILVEVDAYTPLAANAPAPASVNPYSVNLYQNIRKLGLDVERIAALHGPRVVTLADLRAAIGLTSANN</sequence>
<feature type="signal peptide" evidence="1">
    <location>
        <begin position="1"/>
        <end position="26"/>
    </location>
</feature>
<proteinExistence type="predicted"/>
<keyword evidence="1" id="KW-0732">Signal</keyword>
<dbReference type="EMBL" id="JANIBJ010000037">
    <property type="protein sequence ID" value="MCQ8105783.1"/>
    <property type="molecule type" value="Genomic_DNA"/>
</dbReference>
<dbReference type="InterPro" id="IPR036866">
    <property type="entry name" value="RibonucZ/Hydroxyglut_hydro"/>
</dbReference>
<dbReference type="InterPro" id="IPR050855">
    <property type="entry name" value="NDM-1-like"/>
</dbReference>
<evidence type="ECO:0000259" key="2">
    <source>
        <dbReference type="SMART" id="SM00849"/>
    </source>
</evidence>
<comment type="caution">
    <text evidence="3">The sequence shown here is derived from an EMBL/GenBank/DDBJ whole genome shotgun (WGS) entry which is preliminary data.</text>
</comment>
<dbReference type="SMART" id="SM00849">
    <property type="entry name" value="Lactamase_B"/>
    <property type="match status" value="1"/>
</dbReference>
<dbReference type="PANTHER" id="PTHR42951:SF20">
    <property type="entry name" value="BETA LACTAMASE"/>
    <property type="match status" value="1"/>
</dbReference>
<dbReference type="PANTHER" id="PTHR42951">
    <property type="entry name" value="METALLO-BETA-LACTAMASE DOMAIN-CONTAINING"/>
    <property type="match status" value="1"/>
</dbReference>
<organism evidence="3 4">
    <name type="scientific">Methylomonas subterranea</name>
    <dbReference type="NCBI Taxonomy" id="2952225"/>
    <lineage>
        <taxon>Bacteria</taxon>
        <taxon>Pseudomonadati</taxon>
        <taxon>Pseudomonadota</taxon>
        <taxon>Gammaproteobacteria</taxon>
        <taxon>Methylococcales</taxon>
        <taxon>Methylococcaceae</taxon>
        <taxon>Methylomonas</taxon>
    </lineage>
</organism>
<dbReference type="RefSeq" id="WP_256603814.1">
    <property type="nucleotide sequence ID" value="NZ_JANIBJ010000037.1"/>
</dbReference>
<evidence type="ECO:0000313" key="3">
    <source>
        <dbReference type="EMBL" id="MCQ8105783.1"/>
    </source>
</evidence>
<gene>
    <name evidence="3" type="ORF">NP590_16865</name>
</gene>
<protein>
    <submittedName>
        <fullName evidence="3">MBL fold metallo-hydrolase</fullName>
    </submittedName>
</protein>
<dbReference type="SUPFAM" id="SSF56281">
    <property type="entry name" value="Metallo-hydrolase/oxidoreductase"/>
    <property type="match status" value="1"/>
</dbReference>